<sequence>MVGALFWTIKIVATTLGESASNYVAITPLRLGYATGAVIFFVALVLTLAMQLKTDRFRPVIFWSVILTTSIVGTAMSDFMNRTAGLGYTGGAAVLTTLLVLVLVTWRATGETMDVERIATRKGEILYWSATTVSNTLGTSSGDFLSNSLGLGFRASALVLSGIMLLILAAHYLTSLSGTVLFWSAYVLTRPLGAVAENAVEKPVATGGAGVGTTVTSTALIAVLVVLVGYQTFTHRQQTRTLDTASSTGS</sequence>
<keyword evidence="3" id="KW-1185">Reference proteome</keyword>
<dbReference type="EMBL" id="BAABHK010000007">
    <property type="protein sequence ID" value="GAA4629661.1"/>
    <property type="molecule type" value="Genomic_DNA"/>
</dbReference>
<keyword evidence="1" id="KW-1133">Transmembrane helix</keyword>
<feature type="transmembrane region" description="Helical" evidence="1">
    <location>
        <begin position="86"/>
        <end position="106"/>
    </location>
</feature>
<dbReference type="InterPro" id="IPR007136">
    <property type="entry name" value="DUF347"/>
</dbReference>
<gene>
    <name evidence="2" type="ORF">GCM10023196_051900</name>
</gene>
<dbReference type="Proteomes" id="UP001501442">
    <property type="component" value="Unassembled WGS sequence"/>
</dbReference>
<reference evidence="3" key="1">
    <citation type="journal article" date="2019" name="Int. J. Syst. Evol. Microbiol.">
        <title>The Global Catalogue of Microorganisms (GCM) 10K type strain sequencing project: providing services to taxonomists for standard genome sequencing and annotation.</title>
        <authorList>
            <consortium name="The Broad Institute Genomics Platform"/>
            <consortium name="The Broad Institute Genome Sequencing Center for Infectious Disease"/>
            <person name="Wu L."/>
            <person name="Ma J."/>
        </authorList>
    </citation>
    <scope>NUCLEOTIDE SEQUENCE [LARGE SCALE GENOMIC DNA]</scope>
    <source>
        <strain evidence="3">JCM 17939</strain>
    </source>
</reference>
<evidence type="ECO:0000256" key="1">
    <source>
        <dbReference type="SAM" id="Phobius"/>
    </source>
</evidence>
<protein>
    <submittedName>
        <fullName evidence="2">Membrane protein</fullName>
    </submittedName>
</protein>
<proteinExistence type="predicted"/>
<feature type="transmembrane region" description="Helical" evidence="1">
    <location>
        <begin position="204"/>
        <end position="230"/>
    </location>
</feature>
<name>A0ABP8UF56_9ACTN</name>
<feature type="transmembrane region" description="Helical" evidence="1">
    <location>
        <begin position="157"/>
        <end position="184"/>
    </location>
</feature>
<accession>A0ABP8UF56</accession>
<dbReference type="Pfam" id="PF03988">
    <property type="entry name" value="DUF347"/>
    <property type="match status" value="4"/>
</dbReference>
<organism evidence="2 3">
    <name type="scientific">Actinoallomurus vinaceus</name>
    <dbReference type="NCBI Taxonomy" id="1080074"/>
    <lineage>
        <taxon>Bacteria</taxon>
        <taxon>Bacillati</taxon>
        <taxon>Actinomycetota</taxon>
        <taxon>Actinomycetes</taxon>
        <taxon>Streptosporangiales</taxon>
        <taxon>Thermomonosporaceae</taxon>
        <taxon>Actinoallomurus</taxon>
    </lineage>
</organism>
<keyword evidence="1" id="KW-0472">Membrane</keyword>
<feature type="transmembrane region" description="Helical" evidence="1">
    <location>
        <begin position="61"/>
        <end position="80"/>
    </location>
</feature>
<comment type="caution">
    <text evidence="2">The sequence shown here is derived from an EMBL/GenBank/DDBJ whole genome shotgun (WGS) entry which is preliminary data.</text>
</comment>
<keyword evidence="1" id="KW-0812">Transmembrane</keyword>
<evidence type="ECO:0000313" key="3">
    <source>
        <dbReference type="Proteomes" id="UP001501442"/>
    </source>
</evidence>
<evidence type="ECO:0000313" key="2">
    <source>
        <dbReference type="EMBL" id="GAA4629661.1"/>
    </source>
</evidence>
<feature type="transmembrane region" description="Helical" evidence="1">
    <location>
        <begin position="31"/>
        <end position="49"/>
    </location>
</feature>